<keyword evidence="7" id="KW-1133">Transmembrane helix</keyword>
<dbReference type="EMBL" id="MLKD01000004">
    <property type="protein sequence ID" value="OQE27237.1"/>
    <property type="molecule type" value="Genomic_DNA"/>
</dbReference>
<comment type="subcellular location">
    <subcellularLocation>
        <location evidence="1">Nucleus</location>
    </subcellularLocation>
</comment>
<dbReference type="InterPro" id="IPR050987">
    <property type="entry name" value="AtrR-like"/>
</dbReference>
<dbReference type="PROSITE" id="PS50048">
    <property type="entry name" value="ZN2_CY6_FUNGAL_2"/>
    <property type="match status" value="1"/>
</dbReference>
<reference evidence="10" key="1">
    <citation type="journal article" date="2017" name="Nat. Microbiol.">
        <title>Global analysis of biosynthetic gene clusters reveals vast potential of secondary metabolite production in Penicillium species.</title>
        <authorList>
            <person name="Nielsen J.C."/>
            <person name="Grijseels S."/>
            <person name="Prigent S."/>
            <person name="Ji B."/>
            <person name="Dainat J."/>
            <person name="Nielsen K.F."/>
            <person name="Frisvad J.C."/>
            <person name="Workman M."/>
            <person name="Nielsen J."/>
        </authorList>
    </citation>
    <scope>NUCLEOTIDE SEQUENCE [LARGE SCALE GENOMIC DNA]</scope>
    <source>
        <strain evidence="10">IBT 24891</strain>
    </source>
</reference>
<dbReference type="CDD" id="cd12148">
    <property type="entry name" value="fungal_TF_MHR"/>
    <property type="match status" value="1"/>
</dbReference>
<dbReference type="PROSITE" id="PS00463">
    <property type="entry name" value="ZN2_CY6_FUNGAL_1"/>
    <property type="match status" value="1"/>
</dbReference>
<accession>A0A1V6TLM8</accession>
<keyword evidence="10" id="KW-1185">Reference proteome</keyword>
<evidence type="ECO:0000256" key="4">
    <source>
        <dbReference type="ARBA" id="ARBA00023163"/>
    </source>
</evidence>
<feature type="region of interest" description="Disordered" evidence="6">
    <location>
        <begin position="79"/>
        <end position="100"/>
    </location>
</feature>
<dbReference type="OrthoDB" id="2123952at2759"/>
<dbReference type="PANTHER" id="PTHR46910:SF37">
    <property type="entry name" value="ZN(II)2CYS6 TRANSCRIPTION FACTOR (EUROFUNG)"/>
    <property type="match status" value="1"/>
</dbReference>
<proteinExistence type="predicted"/>
<keyword evidence="2" id="KW-0805">Transcription regulation</keyword>
<dbReference type="Proteomes" id="UP000191285">
    <property type="component" value="Unassembled WGS sequence"/>
</dbReference>
<feature type="transmembrane region" description="Helical" evidence="7">
    <location>
        <begin position="541"/>
        <end position="558"/>
    </location>
</feature>
<dbReference type="InterPro" id="IPR001138">
    <property type="entry name" value="Zn2Cys6_DnaBD"/>
</dbReference>
<keyword evidence="7" id="KW-0812">Transmembrane</keyword>
<evidence type="ECO:0000256" key="5">
    <source>
        <dbReference type="ARBA" id="ARBA00023242"/>
    </source>
</evidence>
<dbReference type="AlphaFoldDB" id="A0A1V6TLM8"/>
<keyword evidence="5" id="KW-0539">Nucleus</keyword>
<protein>
    <recommendedName>
        <fullName evidence="8">Zn(2)-C6 fungal-type domain-containing protein</fullName>
    </recommendedName>
</protein>
<evidence type="ECO:0000256" key="1">
    <source>
        <dbReference type="ARBA" id="ARBA00004123"/>
    </source>
</evidence>
<dbReference type="STRING" id="303698.A0A1V6TLM8"/>
<dbReference type="InterPro" id="IPR036864">
    <property type="entry name" value="Zn2-C6_fun-type_DNA-bd_sf"/>
</dbReference>
<evidence type="ECO:0000256" key="3">
    <source>
        <dbReference type="ARBA" id="ARBA00023125"/>
    </source>
</evidence>
<evidence type="ECO:0000256" key="6">
    <source>
        <dbReference type="SAM" id="MobiDB-lite"/>
    </source>
</evidence>
<dbReference type="GO" id="GO:0008270">
    <property type="term" value="F:zinc ion binding"/>
    <property type="evidence" value="ECO:0007669"/>
    <property type="project" value="InterPro"/>
</dbReference>
<dbReference type="PANTHER" id="PTHR46910">
    <property type="entry name" value="TRANSCRIPTION FACTOR PDR1"/>
    <property type="match status" value="1"/>
</dbReference>
<evidence type="ECO:0000256" key="2">
    <source>
        <dbReference type="ARBA" id="ARBA00023015"/>
    </source>
</evidence>
<evidence type="ECO:0000256" key="7">
    <source>
        <dbReference type="SAM" id="Phobius"/>
    </source>
</evidence>
<dbReference type="GO" id="GO:0003677">
    <property type="term" value="F:DNA binding"/>
    <property type="evidence" value="ECO:0007669"/>
    <property type="project" value="UniProtKB-KW"/>
</dbReference>
<keyword evidence="3" id="KW-0238">DNA-binding</keyword>
<keyword evidence="4" id="KW-0804">Transcription</keyword>
<comment type="caution">
    <text evidence="9">The sequence shown here is derived from an EMBL/GenBank/DDBJ whole genome shotgun (WGS) entry which is preliminary data.</text>
</comment>
<keyword evidence="7" id="KW-0472">Membrane</keyword>
<sequence length="628" mass="70769">MEEIHSSPILSPVHIEAGTIMNAPQKSRRGRPEKACQSCRTRKIKCERIHKSRKCKTCDERGTECKIIETRKNRNFNAQSRKRELRYDSPSVAHTPVSIPTPTIASTADIAQSLSDGYGQSEACLAFLPCFTLPRCLVGATSVQTPFPFSVFSPEGAEWVAAKAPPDALDSPEAQPIDMPGVDHNHSTQPPWSNQPYIALPPKDVARRIFNVFFHSLHLFCEIFDEKEFKARFERDYPPNFKRSPSWWSCVNAALALAYTLESRFNPTAWMYWKNASLSLDSFLTGPPRLLSVQALLAMTLFSMATFHGQLLSTLMPLAIRTLQGLELPQGQSSPVHRRLCAIGSAIDIDRSLQLGLPPSQVFDTGLSTKFRNEIAELSSFYPLERDPTIFNIYYSFTELTAIKGEIYRQLYSVKGQDKSDADVITTVSDLDSLLQDWTNTVPQGYVPGKIAAEDLVKGDAHLSMCYMHFSYYNCLLTLHRRSVTRATWSMYLDPFCGQSQSFCPDNTRPFMSRELCAKAARASMELALCIPKDHPLCPGTVIYFVVFAMMIMAILIIQDPYTAEGQRDLELMKRVEMSWAEISSENFDEALIQLIHNCSQYREIAEKEIFKVMTMQGSGSSLSQAMW</sequence>
<evidence type="ECO:0000259" key="8">
    <source>
        <dbReference type="PROSITE" id="PS50048"/>
    </source>
</evidence>
<organism evidence="9 10">
    <name type="scientific">Penicillium steckii</name>
    <dbReference type="NCBI Taxonomy" id="303698"/>
    <lineage>
        <taxon>Eukaryota</taxon>
        <taxon>Fungi</taxon>
        <taxon>Dikarya</taxon>
        <taxon>Ascomycota</taxon>
        <taxon>Pezizomycotina</taxon>
        <taxon>Eurotiomycetes</taxon>
        <taxon>Eurotiomycetidae</taxon>
        <taxon>Eurotiales</taxon>
        <taxon>Aspergillaceae</taxon>
        <taxon>Penicillium</taxon>
    </lineage>
</organism>
<dbReference type="Pfam" id="PF00172">
    <property type="entry name" value="Zn_clus"/>
    <property type="match status" value="1"/>
</dbReference>
<dbReference type="SUPFAM" id="SSF57701">
    <property type="entry name" value="Zn2/Cys6 DNA-binding domain"/>
    <property type="match status" value="1"/>
</dbReference>
<evidence type="ECO:0000313" key="10">
    <source>
        <dbReference type="Proteomes" id="UP000191285"/>
    </source>
</evidence>
<dbReference type="CDD" id="cd00067">
    <property type="entry name" value="GAL4"/>
    <property type="match status" value="1"/>
</dbReference>
<dbReference type="GO" id="GO:0000981">
    <property type="term" value="F:DNA-binding transcription factor activity, RNA polymerase II-specific"/>
    <property type="evidence" value="ECO:0007669"/>
    <property type="project" value="InterPro"/>
</dbReference>
<name>A0A1V6TLM8_9EURO</name>
<dbReference type="GO" id="GO:0005634">
    <property type="term" value="C:nucleus"/>
    <property type="evidence" value="ECO:0007669"/>
    <property type="project" value="UniProtKB-SubCell"/>
</dbReference>
<gene>
    <name evidence="9" type="ORF">PENSTE_c004G02007</name>
</gene>
<feature type="domain" description="Zn(2)-C6 fungal-type" evidence="8">
    <location>
        <begin position="35"/>
        <end position="67"/>
    </location>
</feature>
<dbReference type="Gene3D" id="4.10.240.10">
    <property type="entry name" value="Zn(2)-C6 fungal-type DNA-binding domain"/>
    <property type="match status" value="1"/>
</dbReference>
<evidence type="ECO:0000313" key="9">
    <source>
        <dbReference type="EMBL" id="OQE27237.1"/>
    </source>
</evidence>